<reference evidence="2" key="1">
    <citation type="journal article" date="2021" name="Nat. Commun.">
        <title>Genetic determinants of endophytism in the Arabidopsis root mycobiome.</title>
        <authorList>
            <person name="Mesny F."/>
            <person name="Miyauchi S."/>
            <person name="Thiergart T."/>
            <person name="Pickel B."/>
            <person name="Atanasova L."/>
            <person name="Karlsson M."/>
            <person name="Huettel B."/>
            <person name="Barry K.W."/>
            <person name="Haridas S."/>
            <person name="Chen C."/>
            <person name="Bauer D."/>
            <person name="Andreopoulos W."/>
            <person name="Pangilinan J."/>
            <person name="LaButti K."/>
            <person name="Riley R."/>
            <person name="Lipzen A."/>
            <person name="Clum A."/>
            <person name="Drula E."/>
            <person name="Henrissat B."/>
            <person name="Kohler A."/>
            <person name="Grigoriev I.V."/>
            <person name="Martin F.M."/>
            <person name="Hacquard S."/>
        </authorList>
    </citation>
    <scope>NUCLEOTIDE SEQUENCE</scope>
    <source>
        <strain evidence="2">MPI-CAGE-AT-0147</strain>
    </source>
</reference>
<name>A0A9P9FRM9_9HYPO</name>
<comment type="caution">
    <text evidence="2">The sequence shown here is derived from an EMBL/GenBank/DDBJ whole genome shotgun (WGS) entry which is preliminary data.</text>
</comment>
<evidence type="ECO:0000313" key="2">
    <source>
        <dbReference type="EMBL" id="KAH7175430.1"/>
    </source>
</evidence>
<gene>
    <name evidence="2" type="ORF">EDB81DRAFT_3978</name>
</gene>
<feature type="compositionally biased region" description="Basic and acidic residues" evidence="1">
    <location>
        <begin position="10"/>
        <end position="39"/>
    </location>
</feature>
<sequence>MSDNTGGPRGPRDLPERPKKEKTPRPSRQEPPRETRRETPGASESARAIVRTADRDNDKMKNDIQSLCVMANQLRKDVDKIRHENNLRDENAIIRNYNARAVARLKPLLSYETGQAVRHAPAAASDIKSMSAEQADIMLKHVGLSVASDDVKEKRRTLMLAYGVTHLPV</sequence>
<organism evidence="2 3">
    <name type="scientific">Dactylonectria macrodidyma</name>
    <dbReference type="NCBI Taxonomy" id="307937"/>
    <lineage>
        <taxon>Eukaryota</taxon>
        <taxon>Fungi</taxon>
        <taxon>Dikarya</taxon>
        <taxon>Ascomycota</taxon>
        <taxon>Pezizomycotina</taxon>
        <taxon>Sordariomycetes</taxon>
        <taxon>Hypocreomycetidae</taxon>
        <taxon>Hypocreales</taxon>
        <taxon>Nectriaceae</taxon>
        <taxon>Dactylonectria</taxon>
    </lineage>
</organism>
<dbReference type="OrthoDB" id="10616386at2759"/>
<dbReference type="AlphaFoldDB" id="A0A9P9FRM9"/>
<dbReference type="Proteomes" id="UP000738349">
    <property type="component" value="Unassembled WGS sequence"/>
</dbReference>
<keyword evidence="3" id="KW-1185">Reference proteome</keyword>
<dbReference type="EMBL" id="JAGMUV010000001">
    <property type="protein sequence ID" value="KAH7175430.1"/>
    <property type="molecule type" value="Genomic_DNA"/>
</dbReference>
<evidence type="ECO:0000313" key="3">
    <source>
        <dbReference type="Proteomes" id="UP000738349"/>
    </source>
</evidence>
<accession>A0A9P9FRM9</accession>
<protein>
    <submittedName>
        <fullName evidence="2">Uncharacterized protein</fullName>
    </submittedName>
</protein>
<feature type="region of interest" description="Disordered" evidence="1">
    <location>
        <begin position="1"/>
        <end position="57"/>
    </location>
</feature>
<proteinExistence type="predicted"/>
<evidence type="ECO:0000256" key="1">
    <source>
        <dbReference type="SAM" id="MobiDB-lite"/>
    </source>
</evidence>